<organism evidence="2 3">
    <name type="scientific">Stachybotrys elegans</name>
    <dbReference type="NCBI Taxonomy" id="80388"/>
    <lineage>
        <taxon>Eukaryota</taxon>
        <taxon>Fungi</taxon>
        <taxon>Dikarya</taxon>
        <taxon>Ascomycota</taxon>
        <taxon>Pezizomycotina</taxon>
        <taxon>Sordariomycetes</taxon>
        <taxon>Hypocreomycetidae</taxon>
        <taxon>Hypocreales</taxon>
        <taxon>Stachybotryaceae</taxon>
        <taxon>Stachybotrys</taxon>
    </lineage>
</organism>
<comment type="caution">
    <text evidence="2">The sequence shown here is derived from an EMBL/GenBank/DDBJ whole genome shotgun (WGS) entry which is preliminary data.</text>
</comment>
<name>A0A8K0T3A8_9HYPO</name>
<dbReference type="OrthoDB" id="5308957at2759"/>
<evidence type="ECO:0000313" key="3">
    <source>
        <dbReference type="Proteomes" id="UP000813444"/>
    </source>
</evidence>
<keyword evidence="3" id="KW-1185">Reference proteome</keyword>
<gene>
    <name evidence="2" type="ORF">B0I35DRAFT_117345</name>
</gene>
<dbReference type="Proteomes" id="UP000813444">
    <property type="component" value="Unassembled WGS sequence"/>
</dbReference>
<evidence type="ECO:0000256" key="1">
    <source>
        <dbReference type="SAM" id="Coils"/>
    </source>
</evidence>
<accession>A0A8K0T3A8</accession>
<feature type="coiled-coil region" evidence="1">
    <location>
        <begin position="232"/>
        <end position="259"/>
    </location>
</feature>
<dbReference type="EMBL" id="JAGPNK010000002">
    <property type="protein sequence ID" value="KAH7325720.1"/>
    <property type="molecule type" value="Genomic_DNA"/>
</dbReference>
<reference evidence="2" key="1">
    <citation type="journal article" date="2021" name="Nat. Commun.">
        <title>Genetic determinants of endophytism in the Arabidopsis root mycobiome.</title>
        <authorList>
            <person name="Mesny F."/>
            <person name="Miyauchi S."/>
            <person name="Thiergart T."/>
            <person name="Pickel B."/>
            <person name="Atanasova L."/>
            <person name="Karlsson M."/>
            <person name="Huettel B."/>
            <person name="Barry K.W."/>
            <person name="Haridas S."/>
            <person name="Chen C."/>
            <person name="Bauer D."/>
            <person name="Andreopoulos W."/>
            <person name="Pangilinan J."/>
            <person name="LaButti K."/>
            <person name="Riley R."/>
            <person name="Lipzen A."/>
            <person name="Clum A."/>
            <person name="Drula E."/>
            <person name="Henrissat B."/>
            <person name="Kohler A."/>
            <person name="Grigoriev I.V."/>
            <person name="Martin F.M."/>
            <person name="Hacquard S."/>
        </authorList>
    </citation>
    <scope>NUCLEOTIDE SEQUENCE</scope>
    <source>
        <strain evidence="2">MPI-CAGE-CH-0235</strain>
    </source>
</reference>
<protein>
    <recommendedName>
        <fullName evidence="4">Fungal N-terminal domain-containing protein</fullName>
    </recommendedName>
</protein>
<proteinExistence type="predicted"/>
<sequence length="1220" mass="139233">MDPVTALGAVAATIQLTEFSLKVIFTTIKFLKDLESQPHRVGELLGDIEKSVSRMVSLQASLKDGNSKLPQRLTPDQVIALDTSIDDGLKAAGSLTSLLSPVFKEQKAHSKRKLMWKMVISKTLESEIEEHLTKIQRHNDLIMNELQRSGLDIHLQIADTLDRTLAAVEKTMADEQVALSKLQALEMNFEEETRKTAVTAQEIQRLLSEAETIGTTTQRTSAEVQSLRDMVMSQQKDTVKQIKNDSSSAQQQIMKLRDEILALLIGQQASLTELMSKDETLKLAEQHKRDLLAELRKELITHPSTMRRACDTQVSQLESSSVPWDIAAPCFCRSHRNTRSMAFGFLSFYYETRNSHSATCQETHMRSTSQKFRLALQLLPFLNKTVELTFGATFFGGGFHVETPLRLFGTVQRSQSYMFQLFDSFPEACNAVMKGSPQADSMWRTEGTTFDCYEWDVGRARFQLQQLYRSLLEMERQGSGSLRDRDEYGHTFLHEMIILIGLLAPVYAALVSDIDSLLLIAERAGVDVEAIAQSTESQRKLIPFELVQVYELQSFGTWTVSIASRKITKMFHHQFQDFSFLGRLSRFCHLDFEEFDKTPGEQYLSSCKAPNEGLLPSNLRVSLIKCLTQEPWLTEYFYDDELPLLLSGRNIHKLESLLPKLNLDSRNLGLLPLNALDLACGWPEGLRLLSTVWKDGIARTANLMATAQEYDSLRVLCDFQVPLFKDSAEMIEYMTPLFRNGTILLDALLWRRYLLAEFAKRHLPMVDLIRFNLTDDRRSLDAQAYAVFQLLKDRGFDVPDHLNPGPPASVYSFAVDVFLGHHIGIPSWNSLLALVSFYDGGFCDIDDRQNDDQNGSACTPLERIISGLRIRDAMWAPICAWFLRMGASASFAHTCKIKNILFGIAGAIAQYEEAEFLQLYDDKPTAALLKYAVALFSPLETDDCECFCSSSGCLPIHHLLRGPVWALKRRCHKHQGFRICIWMWSCDMSNIERELSLEEAVRLEVFNRLEMTHTCCRRNGSMTSEERVQIRTQEEGKRVQLDIIMSAYVKSRDSSSSHYPDNPPIAPTSACDCLEEERTWPQYFYMADHLQWHWTKWWSKAIKILPIDMTLEDEPAQFCLQHRFAEIRARILRQQGYEDMDFTTVIQHHFEDELKLEPCADFREAREPFVAKQLWLYLDLALFHTCLDHGYQPWDWLAIQLAPSDDGSQGKEAHASEQVG</sequence>
<evidence type="ECO:0000313" key="2">
    <source>
        <dbReference type="EMBL" id="KAH7325720.1"/>
    </source>
</evidence>
<evidence type="ECO:0008006" key="4">
    <source>
        <dbReference type="Google" id="ProtNLM"/>
    </source>
</evidence>
<dbReference type="AlphaFoldDB" id="A0A8K0T3A8"/>
<keyword evidence="1" id="KW-0175">Coiled coil</keyword>